<evidence type="ECO:0000313" key="3">
    <source>
        <dbReference type="Proteomes" id="UP000789396"/>
    </source>
</evidence>
<sequence length="182" mass="20769">MVNIKTTLDELKNIINDLKSHAENASAWNTTDKSNLEKRINHLLDKSNPRHTNLSQDLDTDLKDIEQIDKSIGAEKIKTDQEIKKLQDEKTQLQTDITAKDALIKQKNEEIGDKLTSDFITKLENLTKDGIKLDDTKINEIKTIIEEIKNKGLTANLTDTNTKLEEMKGKIDKIQPDNKTIY</sequence>
<comment type="caution">
    <text evidence="2">The sequence shown here is derived from an EMBL/GenBank/DDBJ whole genome shotgun (WGS) entry which is preliminary data.</text>
</comment>
<protein>
    <submittedName>
        <fullName evidence="2">7900_t:CDS:1</fullName>
    </submittedName>
</protein>
<evidence type="ECO:0000313" key="2">
    <source>
        <dbReference type="EMBL" id="CAG8448729.1"/>
    </source>
</evidence>
<gene>
    <name evidence="2" type="ORF">RFULGI_LOCUS110</name>
</gene>
<name>A0A9N8VFM6_9GLOM</name>
<keyword evidence="1" id="KW-0175">Coiled coil</keyword>
<reference evidence="2" key="1">
    <citation type="submission" date="2021-06" db="EMBL/GenBank/DDBJ databases">
        <authorList>
            <person name="Kallberg Y."/>
            <person name="Tangrot J."/>
            <person name="Rosling A."/>
        </authorList>
    </citation>
    <scope>NUCLEOTIDE SEQUENCE</scope>
    <source>
        <strain evidence="2">IN212</strain>
    </source>
</reference>
<dbReference type="Proteomes" id="UP000789396">
    <property type="component" value="Unassembled WGS sequence"/>
</dbReference>
<accession>A0A9N8VFM6</accession>
<evidence type="ECO:0000256" key="1">
    <source>
        <dbReference type="SAM" id="Coils"/>
    </source>
</evidence>
<dbReference type="OrthoDB" id="10388832at2759"/>
<organism evidence="2 3">
    <name type="scientific">Racocetra fulgida</name>
    <dbReference type="NCBI Taxonomy" id="60492"/>
    <lineage>
        <taxon>Eukaryota</taxon>
        <taxon>Fungi</taxon>
        <taxon>Fungi incertae sedis</taxon>
        <taxon>Mucoromycota</taxon>
        <taxon>Glomeromycotina</taxon>
        <taxon>Glomeromycetes</taxon>
        <taxon>Diversisporales</taxon>
        <taxon>Gigasporaceae</taxon>
        <taxon>Racocetra</taxon>
    </lineage>
</organism>
<feature type="coiled-coil region" evidence="1">
    <location>
        <begin position="76"/>
        <end position="103"/>
    </location>
</feature>
<dbReference type="AlphaFoldDB" id="A0A9N8VFM6"/>
<keyword evidence="3" id="KW-1185">Reference proteome</keyword>
<proteinExistence type="predicted"/>
<dbReference type="EMBL" id="CAJVPZ010000006">
    <property type="protein sequence ID" value="CAG8448729.1"/>
    <property type="molecule type" value="Genomic_DNA"/>
</dbReference>